<dbReference type="GO" id="GO:0005886">
    <property type="term" value="C:plasma membrane"/>
    <property type="evidence" value="ECO:0007669"/>
    <property type="project" value="UniProtKB-SubCell"/>
</dbReference>
<feature type="transmembrane region" description="Helical" evidence="15">
    <location>
        <begin position="635"/>
        <end position="655"/>
    </location>
</feature>
<comment type="catalytic activity">
    <reaction evidence="10">
        <text>(R)-miconazole(in) + ATP + H2O = (R)-miconazole(out) + ADP + phosphate + H(+)</text>
        <dbReference type="Rhea" id="RHEA:61928"/>
        <dbReference type="ChEBI" id="CHEBI:15377"/>
        <dbReference type="ChEBI" id="CHEBI:15378"/>
        <dbReference type="ChEBI" id="CHEBI:30616"/>
        <dbReference type="ChEBI" id="CHEBI:43474"/>
        <dbReference type="ChEBI" id="CHEBI:82894"/>
        <dbReference type="ChEBI" id="CHEBI:456216"/>
    </reaction>
    <physiologicalReaction direction="left-to-right" evidence="10">
        <dbReference type="Rhea" id="RHEA:61929"/>
    </physiologicalReaction>
</comment>
<feature type="region of interest" description="Disordered" evidence="14">
    <location>
        <begin position="1"/>
        <end position="60"/>
    </location>
</feature>
<evidence type="ECO:0000256" key="12">
    <source>
        <dbReference type="ARBA" id="ARBA00047981"/>
    </source>
</evidence>
<dbReference type="SMART" id="SM00382">
    <property type="entry name" value="AAA"/>
    <property type="match status" value="2"/>
</dbReference>
<dbReference type="PROSITE" id="PS00211">
    <property type="entry name" value="ABC_TRANSPORTER_1"/>
    <property type="match status" value="1"/>
</dbReference>
<name>E4UWZ0_ARTGP</name>
<dbReference type="InterPro" id="IPR029481">
    <property type="entry name" value="ABC_trans_N"/>
</dbReference>
<dbReference type="InterPro" id="IPR017871">
    <property type="entry name" value="ABC_transporter-like_CS"/>
</dbReference>
<comment type="similarity">
    <text evidence="2">Belongs to the ABC transporter superfamily. ABCG family. PDR (TC 3.A.1.205) subfamily.</text>
</comment>
<protein>
    <submittedName>
        <fullName evidence="17">Multidrug resistance protein CDR1</fullName>
    </submittedName>
</protein>
<comment type="subcellular location">
    <subcellularLocation>
        <location evidence="1">Cell membrane</location>
        <topology evidence="1">Multi-pass membrane protein</topology>
    </subcellularLocation>
</comment>
<feature type="compositionally biased region" description="Low complexity" evidence="14">
    <location>
        <begin position="38"/>
        <end position="49"/>
    </location>
</feature>
<feature type="transmembrane region" description="Helical" evidence="15">
    <location>
        <begin position="1224"/>
        <end position="1257"/>
    </location>
</feature>
<dbReference type="Pfam" id="PF06422">
    <property type="entry name" value="PDR_CDR"/>
    <property type="match status" value="1"/>
</dbReference>
<feature type="domain" description="ABC transporter" evidence="16">
    <location>
        <begin position="843"/>
        <end position="1086"/>
    </location>
</feature>
<evidence type="ECO:0000259" key="16">
    <source>
        <dbReference type="PROSITE" id="PS50893"/>
    </source>
</evidence>
<keyword evidence="7" id="KW-0067">ATP-binding</keyword>
<dbReference type="Proteomes" id="UP000002669">
    <property type="component" value="Unassembled WGS sequence"/>
</dbReference>
<dbReference type="Pfam" id="PF01061">
    <property type="entry name" value="ABC2_membrane"/>
    <property type="match status" value="2"/>
</dbReference>
<keyword evidence="18" id="KW-1185">Reference proteome</keyword>
<dbReference type="OMA" id="MPRFVTQ"/>
<feature type="transmembrane region" description="Helical" evidence="15">
    <location>
        <begin position="544"/>
        <end position="564"/>
    </location>
</feature>
<evidence type="ECO:0000256" key="4">
    <source>
        <dbReference type="ARBA" id="ARBA00022475"/>
    </source>
</evidence>
<dbReference type="Pfam" id="PF00005">
    <property type="entry name" value="ABC_tran"/>
    <property type="match status" value="2"/>
</dbReference>
<evidence type="ECO:0000256" key="7">
    <source>
        <dbReference type="ARBA" id="ARBA00022840"/>
    </source>
</evidence>
<feature type="transmembrane region" description="Helical" evidence="15">
    <location>
        <begin position="690"/>
        <end position="712"/>
    </location>
</feature>
<feature type="region of interest" description="Disordered" evidence="14">
    <location>
        <begin position="802"/>
        <end position="833"/>
    </location>
</feature>
<feature type="transmembrane region" description="Helical" evidence="15">
    <location>
        <begin position="1422"/>
        <end position="1441"/>
    </location>
</feature>
<feature type="transmembrane region" description="Helical" evidence="15">
    <location>
        <begin position="1327"/>
        <end position="1346"/>
    </location>
</feature>
<evidence type="ECO:0000256" key="9">
    <source>
        <dbReference type="ARBA" id="ARBA00023136"/>
    </source>
</evidence>
<evidence type="ECO:0000256" key="14">
    <source>
        <dbReference type="SAM" id="MobiDB-lite"/>
    </source>
</evidence>
<evidence type="ECO:0000256" key="3">
    <source>
        <dbReference type="ARBA" id="ARBA00022448"/>
    </source>
</evidence>
<comment type="catalytic activity">
    <reaction evidence="11">
        <text>voriconazole(in) + ATP + H2O = voriconazole(out) + ADP + phosphate + H(+)</text>
        <dbReference type="Rhea" id="RHEA:61912"/>
        <dbReference type="ChEBI" id="CHEBI:10023"/>
        <dbReference type="ChEBI" id="CHEBI:15377"/>
        <dbReference type="ChEBI" id="CHEBI:15378"/>
        <dbReference type="ChEBI" id="CHEBI:30616"/>
        <dbReference type="ChEBI" id="CHEBI:43474"/>
        <dbReference type="ChEBI" id="CHEBI:456216"/>
    </reaction>
    <physiologicalReaction direction="left-to-right" evidence="11">
        <dbReference type="Rhea" id="RHEA:61913"/>
    </physiologicalReaction>
</comment>
<dbReference type="PROSITE" id="PS50893">
    <property type="entry name" value="ABC_TRANSPORTER_2"/>
    <property type="match status" value="2"/>
</dbReference>
<dbReference type="GO" id="GO:0016887">
    <property type="term" value="F:ATP hydrolysis activity"/>
    <property type="evidence" value="ECO:0007669"/>
    <property type="project" value="InterPro"/>
</dbReference>
<dbReference type="EMBL" id="DS989825">
    <property type="protein sequence ID" value="EFR02629.1"/>
    <property type="molecule type" value="Genomic_DNA"/>
</dbReference>
<dbReference type="CDD" id="cd03232">
    <property type="entry name" value="ABCG_PDR_domain2"/>
    <property type="match status" value="1"/>
</dbReference>
<dbReference type="CDD" id="cd03233">
    <property type="entry name" value="ABCG_PDR_domain1"/>
    <property type="match status" value="1"/>
</dbReference>
<dbReference type="InterPro" id="IPR027417">
    <property type="entry name" value="P-loop_NTPase"/>
</dbReference>
<keyword evidence="5 15" id="KW-0812">Transmembrane</keyword>
<feature type="transmembrane region" description="Helical" evidence="15">
    <location>
        <begin position="571"/>
        <end position="590"/>
    </location>
</feature>
<keyword evidence="8 15" id="KW-1133">Transmembrane helix</keyword>
<proteinExistence type="inferred from homology"/>
<evidence type="ECO:0000313" key="18">
    <source>
        <dbReference type="Proteomes" id="UP000002669"/>
    </source>
</evidence>
<evidence type="ECO:0000256" key="13">
    <source>
        <dbReference type="ARBA" id="ARBA00049037"/>
    </source>
</evidence>
<dbReference type="InterPro" id="IPR003439">
    <property type="entry name" value="ABC_transporter-like_ATP-bd"/>
</dbReference>
<evidence type="ECO:0000256" key="11">
    <source>
        <dbReference type="ARBA" id="ARBA00047823"/>
    </source>
</evidence>
<feature type="transmembrane region" description="Helical" evidence="15">
    <location>
        <begin position="1269"/>
        <end position="1291"/>
    </location>
</feature>
<dbReference type="InterPro" id="IPR034003">
    <property type="entry name" value="ABCG_PDR_2"/>
</dbReference>
<comment type="catalytic activity">
    <reaction evidence="12">
        <text>fluconazole(in) + ATP + H2O = fluconazole(out) + ADP + phosphate + H(+)</text>
        <dbReference type="Rhea" id="RHEA:61916"/>
        <dbReference type="ChEBI" id="CHEBI:15377"/>
        <dbReference type="ChEBI" id="CHEBI:15378"/>
        <dbReference type="ChEBI" id="CHEBI:30616"/>
        <dbReference type="ChEBI" id="CHEBI:43474"/>
        <dbReference type="ChEBI" id="CHEBI:46081"/>
        <dbReference type="ChEBI" id="CHEBI:456216"/>
    </reaction>
    <physiologicalReaction direction="left-to-right" evidence="12">
        <dbReference type="Rhea" id="RHEA:61917"/>
    </physiologicalReaction>
</comment>
<accession>E4UWZ0</accession>
<dbReference type="VEuPathDB" id="FungiDB:MGYG_05626"/>
<comment type="catalytic activity">
    <reaction evidence="13">
        <text>(S)-miconazole(in) + ATP + H2O = (S)-miconazole(out) + ADP + phosphate + H(+)</text>
        <dbReference type="Rhea" id="RHEA:61932"/>
        <dbReference type="ChEBI" id="CHEBI:15377"/>
        <dbReference type="ChEBI" id="CHEBI:15378"/>
        <dbReference type="ChEBI" id="CHEBI:30616"/>
        <dbReference type="ChEBI" id="CHEBI:43474"/>
        <dbReference type="ChEBI" id="CHEBI:82897"/>
        <dbReference type="ChEBI" id="CHEBI:456216"/>
    </reaction>
    <physiologicalReaction direction="left-to-right" evidence="13">
        <dbReference type="Rhea" id="RHEA:61933"/>
    </physiologicalReaction>
</comment>
<organism evidence="18">
    <name type="scientific">Arthroderma gypseum (strain ATCC MYA-4604 / CBS 118893)</name>
    <name type="common">Microsporum gypseum</name>
    <dbReference type="NCBI Taxonomy" id="535722"/>
    <lineage>
        <taxon>Eukaryota</taxon>
        <taxon>Fungi</taxon>
        <taxon>Dikarya</taxon>
        <taxon>Ascomycota</taxon>
        <taxon>Pezizomycotina</taxon>
        <taxon>Eurotiomycetes</taxon>
        <taxon>Eurotiomycetidae</taxon>
        <taxon>Onygenales</taxon>
        <taxon>Arthrodermataceae</taxon>
        <taxon>Nannizzia</taxon>
    </lineage>
</organism>
<dbReference type="GO" id="GO:0005524">
    <property type="term" value="F:ATP binding"/>
    <property type="evidence" value="ECO:0007669"/>
    <property type="project" value="UniProtKB-KW"/>
</dbReference>
<dbReference type="Pfam" id="PF14510">
    <property type="entry name" value="ABC_trans_N"/>
    <property type="match status" value="1"/>
</dbReference>
<feature type="transmembrane region" description="Helical" evidence="15">
    <location>
        <begin position="662"/>
        <end position="684"/>
    </location>
</feature>
<evidence type="ECO:0000313" key="17">
    <source>
        <dbReference type="EMBL" id="EFR02629.1"/>
    </source>
</evidence>
<sequence>MASQPPHPLSGQPAGAHEEYESEAVTETTYRPSAAHVNNTTPTNDAANNIYESENDDDGSEAMYEAVRTWSPQSRPELVRIASAFSMVDSHPDASSPTLDGGQLSRRDTLAGIKIGDPVLDPTKPEFNFYKWARMFFHIMEEEGIKHNRTGVMFRNLTVLGSGSAVQYQDTFLSPFAALFRPGEHCGKDRNPEKVILHDFNGAIREGELLMVLGRPGSGCSTFLKAICGELHGLQKNKESVIHYNGVSQQTFKKELRGEAVYSAEDEHHFPHLTVGQTLEFAAAARTPSKRVLGVSRKDFSTHLARVMMSVFGLSHTYNTKVGDDYVRGVSGGERKRVSIAEIALAGAPICCWDNSTRGLDSATALEFTKALKIGSQVGGITQCLAIYQASQAIYDIFDKVIVLYEGRQIYFGPTRIAKQYFEEMGWYCPPRQTTADFLTSVTNPKERIAKEGYENRVPRTAIEFERYWKQSQNNKLLLANMDHFEAEYPSEEGHLKDLREAHGQAQAKHTKSKSPYRISVPMQVKLCTVRAYQRLWGDKSSTIATNISQIMMALIIGSLFFNTPQTTDGFFAKGSVIFFAILLSGLMSITEINGLCKHVDSIFQDAQRPIVVKHVNFAFYHAYSEALAGIVADIPIKFFLASVFNVIIYFLGGLERSASKFFIFFLFTFITILAMSAIFRTLAAATKTIPQALALAGVMILALVIYTGFTIQPSYMHPWFKWIRYINPIAYAYEALLTNEVHGNSYTCATPVPPYGSGENFACPVAGAVPGDISSSAEFLVFRRGHLPKNFQGSKDEEAAAGGIIHPNDPARLPSNNTNGAAGESAPGGSTVAVIPPQKDIFTWRNVTYDITIKGEPRRLLDNISGWVRPGTLTALMGVSGAGKTTLLDALAQRTTTGVITGDMLVNGRPLDSSFQRKTGYVQQQDLHLETSTVREALRFSADLRQPKSVSKKEKYEYVEDVIKMLSMEDFSDAVVGNPGEGLNVEQRKLLTIGVELAAKPQLLLFLDEPTSGLDSQSSWSIVTFLRKLADNGQAVLSTIHQPSGILFEQFDRLLFLAKGGRTVYFGDIGKNSETLLNYFEIHGAEPCGPSENPAEYMLNIVGAGPSGKSKIDWPAVWKESEESHHVQQELDRIQAETSKRNEGHGQPAEKEPGEFAMPFTSQLYCVTARVFQQYWRTPSYIWGKLLLGLASALFISLVQQIMPRFVTQRDLFEVRERPSRAYSWKVFLFANIIVEIPYQILLGIIAWASLFYPTFGNHLSSEQQGIFLLYCVQFFIFASTFAQMIIAGLPDAETAGGIATTMFGLMVTFNGVLQKPNALPGFWRFMWRVSPITYTVGGLAATSLHGREVKCAQNELAIFDPPSGATCAQYLQKFVEAGAPGRLYNPTSTSQCQYCPLSNGDQFLAGSEIYWSDRWRNFGIGWAYIVFNVFATAALYYLIRVRKSSGRPNRLISVIMYHLGRAGTYCRAVITGRMEKYPRKREQIVSQGYANFNVYRKTSGH</sequence>
<reference evidence="18" key="1">
    <citation type="journal article" date="2012" name="MBio">
        <title>Comparative genome analysis of Trichophyton rubrum and related dermatophytes reveals candidate genes involved in infection.</title>
        <authorList>
            <person name="Martinez D.A."/>
            <person name="Oliver B.G."/>
            <person name="Graeser Y."/>
            <person name="Goldberg J.M."/>
            <person name="Li W."/>
            <person name="Martinez-Rossi N.M."/>
            <person name="Monod M."/>
            <person name="Shelest E."/>
            <person name="Barton R.C."/>
            <person name="Birch E."/>
            <person name="Brakhage A.A."/>
            <person name="Chen Z."/>
            <person name="Gurr S.J."/>
            <person name="Heiman D."/>
            <person name="Heitman J."/>
            <person name="Kosti I."/>
            <person name="Rossi A."/>
            <person name="Saif S."/>
            <person name="Samalova M."/>
            <person name="Saunders C.W."/>
            <person name="Shea T."/>
            <person name="Summerbell R.C."/>
            <person name="Xu J."/>
            <person name="Young S."/>
            <person name="Zeng Q."/>
            <person name="Birren B.W."/>
            <person name="Cuomo C.A."/>
            <person name="White T.C."/>
        </authorList>
    </citation>
    <scope>NUCLEOTIDE SEQUENCE [LARGE SCALE GENOMIC DNA]</scope>
    <source>
        <strain evidence="18">ATCC MYA-4604 / CBS 118893</strain>
    </source>
</reference>
<dbReference type="Gene3D" id="3.40.50.300">
    <property type="entry name" value="P-loop containing nucleotide triphosphate hydrolases"/>
    <property type="match status" value="2"/>
</dbReference>
<evidence type="ECO:0000256" key="6">
    <source>
        <dbReference type="ARBA" id="ARBA00022741"/>
    </source>
</evidence>
<dbReference type="OrthoDB" id="245989at2759"/>
<evidence type="ECO:0000256" key="10">
    <source>
        <dbReference type="ARBA" id="ARBA00047646"/>
    </source>
</evidence>
<evidence type="ECO:0000256" key="15">
    <source>
        <dbReference type="SAM" id="Phobius"/>
    </source>
</evidence>
<evidence type="ECO:0000256" key="8">
    <source>
        <dbReference type="ARBA" id="ARBA00022989"/>
    </source>
</evidence>
<dbReference type="GeneID" id="10028317"/>
<dbReference type="Pfam" id="PF19055">
    <property type="entry name" value="ABC2_membrane_7"/>
    <property type="match status" value="1"/>
</dbReference>
<dbReference type="GO" id="GO:0140359">
    <property type="term" value="F:ABC-type transporter activity"/>
    <property type="evidence" value="ECO:0007669"/>
    <property type="project" value="InterPro"/>
</dbReference>
<keyword evidence="4" id="KW-1003">Cell membrane</keyword>
<feature type="domain" description="ABC transporter" evidence="16">
    <location>
        <begin position="166"/>
        <end position="431"/>
    </location>
</feature>
<feature type="region of interest" description="Disordered" evidence="14">
    <location>
        <begin position="1124"/>
        <end position="1155"/>
    </location>
</feature>
<keyword evidence="3" id="KW-0813">Transport</keyword>
<dbReference type="eggNOG" id="KOG0065">
    <property type="taxonomic scope" value="Eukaryota"/>
</dbReference>
<evidence type="ECO:0000256" key="2">
    <source>
        <dbReference type="ARBA" id="ARBA00006012"/>
    </source>
</evidence>
<keyword evidence="6" id="KW-0547">Nucleotide-binding</keyword>
<dbReference type="InterPro" id="IPR034001">
    <property type="entry name" value="ABCG_PDR_1"/>
</dbReference>
<dbReference type="FunFam" id="3.40.50.300:FF:000054">
    <property type="entry name" value="ABC multidrug transporter atrF"/>
    <property type="match status" value="1"/>
</dbReference>
<evidence type="ECO:0000256" key="5">
    <source>
        <dbReference type="ARBA" id="ARBA00022692"/>
    </source>
</evidence>
<dbReference type="InterPro" id="IPR043926">
    <property type="entry name" value="ABCG_dom"/>
</dbReference>
<dbReference type="RefSeq" id="XP_003173040.1">
    <property type="nucleotide sequence ID" value="XM_003172992.1"/>
</dbReference>
<dbReference type="SUPFAM" id="SSF52540">
    <property type="entry name" value="P-loop containing nucleoside triphosphate hydrolases"/>
    <property type="match status" value="2"/>
</dbReference>
<feature type="transmembrane region" description="Helical" evidence="15">
    <location>
        <begin position="1183"/>
        <end position="1204"/>
    </location>
</feature>
<dbReference type="InterPro" id="IPR013525">
    <property type="entry name" value="ABC2_TM"/>
</dbReference>
<evidence type="ECO:0000256" key="1">
    <source>
        <dbReference type="ARBA" id="ARBA00004651"/>
    </source>
</evidence>
<feature type="transmembrane region" description="Helical" evidence="15">
    <location>
        <begin position="1297"/>
        <end position="1315"/>
    </location>
</feature>
<dbReference type="InParanoid" id="E4UWZ0"/>
<dbReference type="InterPro" id="IPR010929">
    <property type="entry name" value="PDR_CDR_ABC"/>
</dbReference>
<dbReference type="InterPro" id="IPR003593">
    <property type="entry name" value="AAA+_ATPase"/>
</dbReference>
<gene>
    <name evidence="17" type="ORF">MGYG_05626</name>
</gene>
<dbReference type="HOGENOM" id="CLU_000604_35_0_1"/>
<dbReference type="STRING" id="535722.E4UWZ0"/>
<keyword evidence="9 15" id="KW-0472">Membrane</keyword>
<dbReference type="PANTHER" id="PTHR19241">
    <property type="entry name" value="ATP-BINDING CASSETTE TRANSPORTER"/>
    <property type="match status" value="1"/>
</dbReference>